<feature type="compositionally biased region" description="Low complexity" evidence="1">
    <location>
        <begin position="60"/>
        <end position="70"/>
    </location>
</feature>
<dbReference type="AlphaFoldDB" id="A0A9Q5HRW0"/>
<feature type="compositionally biased region" description="Basic and acidic residues" evidence="1">
    <location>
        <begin position="575"/>
        <end position="592"/>
    </location>
</feature>
<dbReference type="EMBL" id="LNZH02000213">
    <property type="protein sequence ID" value="OCB84853.1"/>
    <property type="molecule type" value="Genomic_DNA"/>
</dbReference>
<feature type="compositionally biased region" description="Low complexity" evidence="1">
    <location>
        <begin position="20"/>
        <end position="33"/>
    </location>
</feature>
<accession>A0A9Q5HRW0</accession>
<feature type="compositionally biased region" description="Basic and acidic residues" evidence="1">
    <location>
        <begin position="302"/>
        <end position="312"/>
    </location>
</feature>
<reference evidence="2" key="1">
    <citation type="submission" date="2016-06" db="EMBL/GenBank/DDBJ databases">
        <title>Draft Genome sequence of the fungus Inonotus baumii.</title>
        <authorList>
            <person name="Zhu H."/>
            <person name="Lin W."/>
        </authorList>
    </citation>
    <scope>NUCLEOTIDE SEQUENCE</scope>
    <source>
        <strain evidence="2">821</strain>
    </source>
</reference>
<feature type="region of interest" description="Disordered" evidence="1">
    <location>
        <begin position="848"/>
        <end position="916"/>
    </location>
</feature>
<feature type="compositionally biased region" description="Basic and acidic residues" evidence="1">
    <location>
        <begin position="190"/>
        <end position="201"/>
    </location>
</feature>
<gene>
    <name evidence="2" type="ORF">A7U60_g8074</name>
</gene>
<feature type="compositionally biased region" description="Low complexity" evidence="1">
    <location>
        <begin position="539"/>
        <end position="556"/>
    </location>
</feature>
<evidence type="ECO:0000313" key="2">
    <source>
        <dbReference type="EMBL" id="OCB84853.1"/>
    </source>
</evidence>
<feature type="compositionally biased region" description="Low complexity" evidence="1">
    <location>
        <begin position="862"/>
        <end position="878"/>
    </location>
</feature>
<feature type="compositionally biased region" description="Low complexity" evidence="1">
    <location>
        <begin position="151"/>
        <end position="177"/>
    </location>
</feature>
<proteinExistence type="predicted"/>
<feature type="compositionally biased region" description="Polar residues" evidence="1">
    <location>
        <begin position="412"/>
        <end position="440"/>
    </location>
</feature>
<feature type="region of interest" description="Disordered" evidence="1">
    <location>
        <begin position="288"/>
        <end position="733"/>
    </location>
</feature>
<feature type="compositionally biased region" description="Polar residues" evidence="1">
    <location>
        <begin position="879"/>
        <end position="898"/>
    </location>
</feature>
<feature type="compositionally biased region" description="Polar residues" evidence="1">
    <location>
        <begin position="379"/>
        <end position="393"/>
    </location>
</feature>
<feature type="compositionally biased region" description="Basic and acidic residues" evidence="1">
    <location>
        <begin position="1"/>
        <end position="15"/>
    </location>
</feature>
<keyword evidence="3" id="KW-1185">Reference proteome</keyword>
<feature type="compositionally biased region" description="Low complexity" evidence="1">
    <location>
        <begin position="512"/>
        <end position="528"/>
    </location>
</feature>
<feature type="compositionally biased region" description="Low complexity" evidence="1">
    <location>
        <begin position="204"/>
        <end position="213"/>
    </location>
</feature>
<protein>
    <submittedName>
        <fullName evidence="2">Uncharacterized protein</fullName>
    </submittedName>
</protein>
<name>A0A9Q5HRW0_SANBA</name>
<feature type="compositionally biased region" description="Low complexity" evidence="1">
    <location>
        <begin position="655"/>
        <end position="676"/>
    </location>
</feature>
<dbReference type="Proteomes" id="UP000757232">
    <property type="component" value="Unassembled WGS sequence"/>
</dbReference>
<feature type="compositionally biased region" description="Basic and acidic residues" evidence="1">
    <location>
        <begin position="240"/>
        <end position="263"/>
    </location>
</feature>
<feature type="compositionally biased region" description="Basic and acidic residues" evidence="1">
    <location>
        <begin position="473"/>
        <end position="501"/>
    </location>
</feature>
<feature type="region of interest" description="Disordered" evidence="1">
    <location>
        <begin position="1"/>
        <end position="76"/>
    </location>
</feature>
<evidence type="ECO:0000313" key="3">
    <source>
        <dbReference type="Proteomes" id="UP000757232"/>
    </source>
</evidence>
<feature type="compositionally biased region" description="Polar residues" evidence="1">
    <location>
        <begin position="635"/>
        <end position="653"/>
    </location>
</feature>
<feature type="region of interest" description="Disordered" evidence="1">
    <location>
        <begin position="106"/>
        <end position="263"/>
    </location>
</feature>
<organism evidence="2 3">
    <name type="scientific">Sanghuangporus baumii</name>
    <name type="common">Phellinus baumii</name>
    <dbReference type="NCBI Taxonomy" id="108892"/>
    <lineage>
        <taxon>Eukaryota</taxon>
        <taxon>Fungi</taxon>
        <taxon>Dikarya</taxon>
        <taxon>Basidiomycota</taxon>
        <taxon>Agaricomycotina</taxon>
        <taxon>Agaricomycetes</taxon>
        <taxon>Hymenochaetales</taxon>
        <taxon>Hymenochaetaceae</taxon>
        <taxon>Sanghuangporus</taxon>
    </lineage>
</organism>
<sequence>MTDPSSDDHTPDGPRRPTGSSSSVIRSPRKSAPPSAPLPPLPKGAMSPYQKPGVSEKDPSSSAHKSSGQSGTALVMAADMAQKHSVRKAFSPFVLSLPQPSLAEQKLTNEARRSTLETQGQVINDELRVKDVPASSSHRRGVALDPPPPKTGLLKRLTTRLAGTRSSPSLRPLAASSEECLNVQHLETPPSREEQREHEKPSQAVTPVPVRAKPPVPDDKPRPPFKSHQSLSGRLSLAARAEKRAEKRDAKAREDQRATDARRAAALAKTGLLPASRRYSVVPTPFRANEQGCARTPPFDPFAKDRIQHETGSDGDFIVEEGASPQENQGEGGLSAAEVVIREWRERNARADKAKGKPQSRGPEDEQNLAQDECRDISKTSSVTDCDSSSLPSVSRDPESAPPTSAPEVDMSKSQEGQLPTTVNQQSTSQSIEKSVPTDTSPEDVICGSVTPVFDQTDSVLPPPPPPKKLHSARKDTEKRRRDGKYEENDPRNDISDKTVGEKVALGNWRFPATTSSTASDSTSAPTPRGEKLIDDGHPFSPASSGSGSPASTSGARVSKPSRPEGAPLASPSAWKKEALATQDEKCQEDTAAKACSPATLSPTQIRLPASPGFHAPSPRSCHRASTAPPAPFQHSRSQKPVNRPSGSAQALTVSLPALSPTASTSTSTSGGSALPRTPSTSSHGHSPVRLLVAPLENEENAPLLRRPVLLPSITDPEPEPEPESESGPWNKTGVEEFGQLARLADLDLERSDCGALPPSSFGPSRNKPFGNAATPIAEHGRQKRTTVFGRRRTTQNNLPMITILESHSSAGNGLGSGQNADVHAKQPRYVSSFTSLRRTVTSVTTGLAGAAGATIRDRSPLRTSTTWSSRPPASPRSNASGTSSLSPTDSAVSTPNQRVPGVGLRPRPLNPTIHSRGSILMETHAIEDAESRRLAELAFLD</sequence>
<dbReference type="OrthoDB" id="3168445at2759"/>
<feature type="compositionally biased region" description="Basic and acidic residues" evidence="1">
    <location>
        <begin position="340"/>
        <end position="355"/>
    </location>
</feature>
<comment type="caution">
    <text evidence="2">The sequence shown here is derived from an EMBL/GenBank/DDBJ whole genome shotgun (WGS) entry which is preliminary data.</text>
</comment>
<evidence type="ECO:0000256" key="1">
    <source>
        <dbReference type="SAM" id="MobiDB-lite"/>
    </source>
</evidence>
<feature type="compositionally biased region" description="Basic and acidic residues" evidence="1">
    <location>
        <begin position="529"/>
        <end position="538"/>
    </location>
</feature>